<keyword evidence="4" id="KW-1185">Reference proteome</keyword>
<dbReference type="AlphaFoldDB" id="A0AAN8R5N0"/>
<name>A0AAN8R5N0_9TELE</name>
<evidence type="ECO:0000313" key="4">
    <source>
        <dbReference type="Proteomes" id="UP001356427"/>
    </source>
</evidence>
<protein>
    <submittedName>
        <fullName evidence="3">Uncharacterized protein</fullName>
    </submittedName>
</protein>
<feature type="compositionally biased region" description="Polar residues" evidence="2">
    <location>
        <begin position="176"/>
        <end position="190"/>
    </location>
</feature>
<organism evidence="3 4">
    <name type="scientific">Coregonus suidteri</name>
    <dbReference type="NCBI Taxonomy" id="861788"/>
    <lineage>
        <taxon>Eukaryota</taxon>
        <taxon>Metazoa</taxon>
        <taxon>Chordata</taxon>
        <taxon>Craniata</taxon>
        <taxon>Vertebrata</taxon>
        <taxon>Euteleostomi</taxon>
        <taxon>Actinopterygii</taxon>
        <taxon>Neopterygii</taxon>
        <taxon>Teleostei</taxon>
        <taxon>Protacanthopterygii</taxon>
        <taxon>Salmoniformes</taxon>
        <taxon>Salmonidae</taxon>
        <taxon>Coregoninae</taxon>
        <taxon>Coregonus</taxon>
    </lineage>
</organism>
<feature type="region of interest" description="Disordered" evidence="2">
    <location>
        <begin position="140"/>
        <end position="199"/>
    </location>
</feature>
<comment type="caution">
    <text evidence="3">The sequence shown here is derived from an EMBL/GenBank/DDBJ whole genome shotgun (WGS) entry which is preliminary data.</text>
</comment>
<accession>A0AAN8R5N0</accession>
<dbReference type="EMBL" id="JAGTTL010000003">
    <property type="protein sequence ID" value="KAK6324873.1"/>
    <property type="molecule type" value="Genomic_DNA"/>
</dbReference>
<evidence type="ECO:0000256" key="1">
    <source>
        <dbReference type="SAM" id="Coils"/>
    </source>
</evidence>
<feature type="compositionally biased region" description="Basic and acidic residues" evidence="2">
    <location>
        <begin position="150"/>
        <end position="164"/>
    </location>
</feature>
<feature type="coiled-coil region" evidence="1">
    <location>
        <begin position="41"/>
        <end position="68"/>
    </location>
</feature>
<reference evidence="3 4" key="1">
    <citation type="submission" date="2021-04" db="EMBL/GenBank/DDBJ databases">
        <authorList>
            <person name="De Guttry C."/>
            <person name="Zahm M."/>
            <person name="Klopp C."/>
            <person name="Cabau C."/>
            <person name="Louis A."/>
            <person name="Berthelot C."/>
            <person name="Parey E."/>
            <person name="Roest Crollius H."/>
            <person name="Montfort J."/>
            <person name="Robinson-Rechavi M."/>
            <person name="Bucao C."/>
            <person name="Bouchez O."/>
            <person name="Gislard M."/>
            <person name="Lluch J."/>
            <person name="Milhes M."/>
            <person name="Lampietro C."/>
            <person name="Lopez Roques C."/>
            <person name="Donnadieu C."/>
            <person name="Braasch I."/>
            <person name="Desvignes T."/>
            <person name="Postlethwait J."/>
            <person name="Bobe J."/>
            <person name="Wedekind C."/>
            <person name="Guiguen Y."/>
        </authorList>
    </citation>
    <scope>NUCLEOTIDE SEQUENCE [LARGE SCALE GENOMIC DNA]</scope>
    <source>
        <strain evidence="3">Cs_M1</strain>
        <tissue evidence="3">Blood</tissue>
    </source>
</reference>
<gene>
    <name evidence="3" type="ORF">J4Q44_G00042150</name>
</gene>
<feature type="region of interest" description="Disordered" evidence="2">
    <location>
        <begin position="215"/>
        <end position="257"/>
    </location>
</feature>
<sequence>MANEMVFHTQIASVMEVLANAAVAELCKLVDDDYAVFRLEITQSQKENRALRRKLQLLELKVARERAERTTRERVLASRSSSVNIQDRYRGMTRGEGHLTGGHRSFVKPAGHNAWRDDQPIAIDEGSGTSTQHVIVIESADAEARGPGVKQERSEGEDLRHSRDIQTGAAAGMAPSSVTGDLATSPQPRCSITEEEEEGPEVLLMKVEGCEEGLGNPEGTMVMEDNQTTPPPEPTEEPAEQHRTTHSLTESVDMEDGKPDLLLVKEETIEDGPESIDLLSGLKMGEQGKGEIHIAYIQE</sequence>
<keyword evidence="1" id="KW-0175">Coiled coil</keyword>
<dbReference type="Proteomes" id="UP001356427">
    <property type="component" value="Unassembled WGS sequence"/>
</dbReference>
<evidence type="ECO:0000256" key="2">
    <source>
        <dbReference type="SAM" id="MobiDB-lite"/>
    </source>
</evidence>
<evidence type="ECO:0000313" key="3">
    <source>
        <dbReference type="EMBL" id="KAK6324873.1"/>
    </source>
</evidence>
<proteinExistence type="predicted"/>